<dbReference type="STRING" id="304371.MCP_0813"/>
<keyword evidence="4" id="KW-0378">Hydrolase</keyword>
<comment type="function">
    <text evidence="4">Has ATPase and non-specific DNA-binding activities.</text>
</comment>
<dbReference type="HAMAP" id="MF_00971">
    <property type="entry name" value="MutS2_archaea"/>
    <property type="match status" value="1"/>
</dbReference>
<dbReference type="InParanoid" id="D1YWR3"/>
<evidence type="ECO:0000313" key="7">
    <source>
        <dbReference type="Proteomes" id="UP000001882"/>
    </source>
</evidence>
<evidence type="ECO:0000259" key="5">
    <source>
        <dbReference type="SMART" id="SM00534"/>
    </source>
</evidence>
<feature type="domain" description="DNA mismatch repair proteins mutS family" evidence="5">
    <location>
        <begin position="513"/>
        <end position="705"/>
    </location>
</feature>
<keyword evidence="7" id="KW-1185">Reference proteome</keyword>
<dbReference type="SUPFAM" id="SSF47781">
    <property type="entry name" value="RuvA domain 2-like"/>
    <property type="match status" value="1"/>
</dbReference>
<comment type="cofactor">
    <cofactor evidence="4">
        <name>a divalent metal cation</name>
        <dbReference type="ChEBI" id="CHEBI:60240"/>
    </cofactor>
</comment>
<dbReference type="InterPro" id="IPR027417">
    <property type="entry name" value="P-loop_NTPase"/>
</dbReference>
<evidence type="ECO:0000256" key="4">
    <source>
        <dbReference type="HAMAP-Rule" id="MF_00971"/>
    </source>
</evidence>
<keyword evidence="3 4" id="KW-0238">DNA-binding</keyword>
<comment type="similarity">
    <text evidence="4">Belongs to the DNA mismatch repair MutS family. Archaeal Muts2 subfamily.</text>
</comment>
<evidence type="ECO:0000313" key="6">
    <source>
        <dbReference type="EMBL" id="BAI60885.1"/>
    </source>
</evidence>
<dbReference type="GO" id="GO:0016787">
    <property type="term" value="F:hydrolase activity"/>
    <property type="evidence" value="ECO:0007669"/>
    <property type="project" value="UniProtKB-KW"/>
</dbReference>
<dbReference type="GO" id="GO:0140664">
    <property type="term" value="F:ATP-dependent DNA damage sensor activity"/>
    <property type="evidence" value="ECO:0007669"/>
    <property type="project" value="InterPro"/>
</dbReference>
<name>D1YWR3_METPS</name>
<organism evidence="6 7">
    <name type="scientific">Methanocella paludicola (strain DSM 17711 / JCM 13418 / NBRC 101707 / SANAE)</name>
    <dbReference type="NCBI Taxonomy" id="304371"/>
    <lineage>
        <taxon>Archaea</taxon>
        <taxon>Methanobacteriati</taxon>
        <taxon>Methanobacteriota</taxon>
        <taxon>Stenosarchaea group</taxon>
        <taxon>Methanomicrobia</taxon>
        <taxon>Methanocellales</taxon>
        <taxon>Methanocellaceae</taxon>
        <taxon>Methanocella</taxon>
    </lineage>
</organism>
<keyword evidence="2 4" id="KW-0067">ATP-binding</keyword>
<dbReference type="InterPro" id="IPR045076">
    <property type="entry name" value="MutS"/>
</dbReference>
<accession>D1YWR3</accession>
<dbReference type="Pfam" id="PF00488">
    <property type="entry name" value="MutS_V"/>
    <property type="match status" value="1"/>
</dbReference>
<dbReference type="Gene3D" id="1.10.150.20">
    <property type="entry name" value="5' to 3' exonuclease, C-terminal subdomain"/>
    <property type="match status" value="1"/>
</dbReference>
<dbReference type="SUPFAM" id="SSF52540">
    <property type="entry name" value="P-loop containing nucleoside triphosphate hydrolases"/>
    <property type="match status" value="1"/>
</dbReference>
<dbReference type="PANTHER" id="PTHR11361:SF125">
    <property type="entry name" value="DNA-BINDING PROTEIN MUTS2"/>
    <property type="match status" value="1"/>
</dbReference>
<proteinExistence type="inferred from homology"/>
<dbReference type="AlphaFoldDB" id="D1YWR3"/>
<dbReference type="InterPro" id="IPR000432">
    <property type="entry name" value="DNA_mismatch_repair_MutS_C"/>
</dbReference>
<reference evidence="6 7" key="1">
    <citation type="journal article" date="2007" name="Appl. Environ. Microbiol.">
        <title>Isolation of key methanogens for global methane emission from rice paddy fields: a novel isolate affiliated with the clone cluster rice cluster I.</title>
        <authorList>
            <person name="Sakai S."/>
            <person name="Imachi H."/>
            <person name="Sekiguchi Y."/>
            <person name="Ohashi A."/>
            <person name="Harada H."/>
            <person name="Kamagata Y."/>
        </authorList>
    </citation>
    <scope>NUCLEOTIDE SEQUENCE [LARGE SCALE GENOMIC DNA]</scope>
    <source>
        <strain evidence="7">DSM 17711 / JCM 13418 / NBRC 101707 / SANAE</strain>
    </source>
</reference>
<dbReference type="Gene3D" id="3.40.50.300">
    <property type="entry name" value="P-loop containing nucleotide triphosphate hydrolases"/>
    <property type="match status" value="1"/>
</dbReference>
<dbReference type="GO" id="GO:0030983">
    <property type="term" value="F:mismatched DNA binding"/>
    <property type="evidence" value="ECO:0007669"/>
    <property type="project" value="InterPro"/>
</dbReference>
<dbReference type="EMBL" id="AP011532">
    <property type="protein sequence ID" value="BAI60885.1"/>
    <property type="molecule type" value="Genomic_DNA"/>
</dbReference>
<reference evidence="6 7" key="2">
    <citation type="journal article" date="2008" name="Int. J. Syst. Evol. Microbiol.">
        <title>Methanocella paludicola gen. nov., sp. nov., a methane-producing archaeon, the first isolate of the lineage 'Rice Cluster I', and proposal of the new archaeal order Methanocellales ord. nov.</title>
        <authorList>
            <person name="Sakai S."/>
            <person name="Imachi H."/>
            <person name="Hanada S."/>
            <person name="Ohashi A."/>
            <person name="Harada H."/>
            <person name="Kamagata Y."/>
        </authorList>
    </citation>
    <scope>NUCLEOTIDE SEQUENCE [LARGE SCALE GENOMIC DNA]</scope>
    <source>
        <strain evidence="7">DSM 17711 / JCM 13418 / NBRC 101707 / SANAE</strain>
    </source>
</reference>
<dbReference type="InterPro" id="IPR012401">
    <property type="entry name" value="DNA-bd_MutS2_arc"/>
</dbReference>
<dbReference type="PIRSF" id="PIRSF029254">
    <property type="entry name" value="MutS_C_archaeal"/>
    <property type="match status" value="1"/>
</dbReference>
<evidence type="ECO:0000256" key="1">
    <source>
        <dbReference type="ARBA" id="ARBA00022741"/>
    </source>
</evidence>
<dbReference type="Proteomes" id="UP000001882">
    <property type="component" value="Chromosome"/>
</dbReference>
<dbReference type="FunFam" id="3.40.50.300:FF:002865">
    <property type="entry name" value="DNA-binding protein MutS2"/>
    <property type="match status" value="1"/>
</dbReference>
<reference evidence="7" key="3">
    <citation type="journal article" date="2011" name="PLoS ONE">
        <title>Genome sequence of a mesophilic hydrogenotrophic methanogen Methanocella paludicola, the first cultivated representative of the order Methanocellales.</title>
        <authorList>
            <person name="Sakai S."/>
            <person name="Takaki Y."/>
            <person name="Shimamura S."/>
            <person name="Sekine M."/>
            <person name="Tajima T."/>
            <person name="Kosugi H."/>
            <person name="Ichikawa N."/>
            <person name="Tasumi E."/>
            <person name="Hiraki A.T."/>
            <person name="Shimizu A."/>
            <person name="Kato Y."/>
            <person name="Nishiko R."/>
            <person name="Mori K."/>
            <person name="Fujita N."/>
            <person name="Imachi H."/>
            <person name="Takai K."/>
        </authorList>
    </citation>
    <scope>NUCLEOTIDE SEQUENCE [LARGE SCALE GENOMIC DNA]</scope>
    <source>
        <strain evidence="7">DSM 17711 / JCM 13418 / NBRC 101707 / SANAE</strain>
    </source>
</reference>
<sequence>MHVNGLIELPGIGEKISNKLIDHFGSERAALEVLRRHDVASLSAVPGISEKYAVSLIHEVIAQEEGASIEDFLQTPEAFNVYDKIVGLMRSYAHTSYSRAKLSTYIPYPSNKADRIRAIQAELKGYIELAKKLGNDVELSAALKKARYLKEPSKVAKSRDRAIFTDNKKDYDRLLGEHIDRYLDVYCIENMGELVDVAKGYSQSLILGSKFAGADFPEDMNVDFSEGAGEAWWLVPEVVISFFAANKEPIEASLEAIRIIRSKSDLNICNYLDDAKMLELSQEMGRITPEGELELGVDPEIDRLKSVLMRYNEVLKAALKKANADLHDRMENNTVTLKGSQLLGMFGEKGEAGLKGMLEKEVAKAYVEVVGEAKSFIKEQLALKPFEMQHVDLMFNDDIVYPIELNYRAVDGFKNAVNRQLVKRSLDIKRNSAKRLSKFEAVCKDMVRDTLEFDTYFAIGLFALDYDLRLPAVNGHAGIRVTDGYNIFLRDHAQKVEPVSYAVGIKVKDTKGERVVILSGVNSGGKTTMLDLLAQVVILGQMGFPVPAGSAEIGLVDELLYFSKSKGTLTAGAFETTIKGFSRVVSKNSKVVLVDELESITEPGASAKIIAGILETLYDNDCSVAVFVSHLAEQIRENTKYSIRVDGIEAKGLDANLNLIVDRTPRYNYLAKSTPELIVERLTRSSDGDKKEFYQKLLAKFKSKN</sequence>
<protein>
    <recommendedName>
        <fullName evidence="4">DNA-binding protein MutS2</fullName>
    </recommendedName>
</protein>
<dbReference type="PANTHER" id="PTHR11361">
    <property type="entry name" value="DNA MISMATCH REPAIR PROTEIN MUTS FAMILY MEMBER"/>
    <property type="match status" value="1"/>
</dbReference>
<dbReference type="Pfam" id="PF14520">
    <property type="entry name" value="HHH_5"/>
    <property type="match status" value="1"/>
</dbReference>
<gene>
    <name evidence="4" type="primary">mutS2</name>
    <name evidence="6" type="ordered locus">MCP_0813</name>
</gene>
<keyword evidence="1 4" id="KW-0547">Nucleotide-binding</keyword>
<dbReference type="PATRIC" id="fig|304371.9.peg.839"/>
<dbReference type="GO" id="GO:0006298">
    <property type="term" value="P:mismatch repair"/>
    <property type="evidence" value="ECO:0007669"/>
    <property type="project" value="InterPro"/>
</dbReference>
<dbReference type="eggNOG" id="arCOG02895">
    <property type="taxonomic scope" value="Archaea"/>
</dbReference>
<dbReference type="SMART" id="SM00534">
    <property type="entry name" value="MUTSac"/>
    <property type="match status" value="1"/>
</dbReference>
<dbReference type="KEGG" id="mpd:MCP_0813"/>
<dbReference type="GO" id="GO:0005524">
    <property type="term" value="F:ATP binding"/>
    <property type="evidence" value="ECO:0007669"/>
    <property type="project" value="UniProtKB-UniRule"/>
</dbReference>
<evidence type="ECO:0000256" key="3">
    <source>
        <dbReference type="ARBA" id="ARBA00023125"/>
    </source>
</evidence>
<feature type="binding site" evidence="4">
    <location>
        <begin position="520"/>
        <end position="527"/>
    </location>
    <ligand>
        <name>ATP</name>
        <dbReference type="ChEBI" id="CHEBI:30616"/>
    </ligand>
</feature>
<dbReference type="InterPro" id="IPR010994">
    <property type="entry name" value="RuvA_2-like"/>
</dbReference>
<evidence type="ECO:0000256" key="2">
    <source>
        <dbReference type="ARBA" id="ARBA00022840"/>
    </source>
</evidence>